<accession>A0A6B4RC79</accession>
<gene>
    <name evidence="1" type="ORF">FC774_09905</name>
    <name evidence="2" type="ORF">FDB51_01430</name>
</gene>
<dbReference type="AlphaFoldDB" id="A0A6B4RC79"/>
<organism evidence="1 4">
    <name type="scientific">Clostridium botulinum</name>
    <dbReference type="NCBI Taxonomy" id="1491"/>
    <lineage>
        <taxon>Bacteria</taxon>
        <taxon>Bacillati</taxon>
        <taxon>Bacillota</taxon>
        <taxon>Clostridia</taxon>
        <taxon>Eubacteriales</taxon>
        <taxon>Clostridiaceae</taxon>
        <taxon>Clostridium</taxon>
    </lineage>
</organism>
<dbReference type="EMBL" id="SWVK01000001">
    <property type="protein sequence ID" value="NFN33811.1"/>
    <property type="molecule type" value="Genomic_DNA"/>
</dbReference>
<name>A0A6B4RC79_CLOBO</name>
<comment type="caution">
    <text evidence="1">The sequence shown here is derived from an EMBL/GenBank/DDBJ whole genome shotgun (WGS) entry which is preliminary data.</text>
</comment>
<protein>
    <submittedName>
        <fullName evidence="1">Uncharacterized protein</fullName>
    </submittedName>
</protein>
<evidence type="ECO:0000313" key="3">
    <source>
        <dbReference type="Proteomes" id="UP000473681"/>
    </source>
</evidence>
<evidence type="ECO:0000313" key="2">
    <source>
        <dbReference type="EMBL" id="NFN33811.1"/>
    </source>
</evidence>
<dbReference type="Proteomes" id="UP000473681">
    <property type="component" value="Unassembled WGS sequence"/>
</dbReference>
<evidence type="ECO:0000313" key="1">
    <source>
        <dbReference type="EMBL" id="NFF88179.1"/>
    </source>
</evidence>
<dbReference type="RefSeq" id="WP_061301855.1">
    <property type="nucleotide sequence ID" value="NZ_LFPA01000049.1"/>
</dbReference>
<evidence type="ECO:0000313" key="4">
    <source>
        <dbReference type="Proteomes" id="UP000476820"/>
    </source>
</evidence>
<proteinExistence type="predicted"/>
<reference evidence="3 4" key="1">
    <citation type="submission" date="2019-04" db="EMBL/GenBank/DDBJ databases">
        <title>Genome sequencing of Clostridium botulinum Groups I-IV and Clostridium butyricum.</title>
        <authorList>
            <person name="Brunt J."/>
            <person name="Van Vliet A.H.M."/>
            <person name="Stringer S.C."/>
            <person name="Carter A.T."/>
            <person name="Peck M.W."/>
        </authorList>
    </citation>
    <scope>NUCLEOTIDE SEQUENCE [LARGE SCALE GENOMIC DNA]</scope>
    <source>
        <strain evidence="1 4">1605</strain>
        <strain evidence="2 3">CB-K-33E</strain>
    </source>
</reference>
<sequence length="148" mass="17494">MKNIGSIIQLAYSYTRQFEHTMDIEYKWCYYFEPSKSLDEHVIYNCSDIDRYSLQNGTILKLSEFYLLSRLIELLLRDDKAYTAMSTFYASMQTHYCCLICELERYPYKEHPSHEPELWEQANVIAKYETAIVQACRCVEALIGTPPQ</sequence>
<dbReference type="EMBL" id="SWOV01000023">
    <property type="protein sequence ID" value="NFF88179.1"/>
    <property type="molecule type" value="Genomic_DNA"/>
</dbReference>
<dbReference type="Proteomes" id="UP000476820">
    <property type="component" value="Unassembled WGS sequence"/>
</dbReference>